<dbReference type="CDD" id="cd00268">
    <property type="entry name" value="DEADc"/>
    <property type="match status" value="1"/>
</dbReference>
<feature type="short sequence motif" description="Q motif" evidence="8">
    <location>
        <begin position="16"/>
        <end position="44"/>
    </location>
</feature>
<evidence type="ECO:0000259" key="9">
    <source>
        <dbReference type="PROSITE" id="PS51192"/>
    </source>
</evidence>
<evidence type="ECO:0000256" key="5">
    <source>
        <dbReference type="ARBA" id="ARBA00022840"/>
    </source>
</evidence>
<dbReference type="InterPro" id="IPR023554">
    <property type="entry name" value="RNA_helicase_ATP-dep_RhlB"/>
</dbReference>
<dbReference type="EMBL" id="JBJJXE010000004">
    <property type="protein sequence ID" value="MFL1732132.1"/>
    <property type="molecule type" value="Genomic_DNA"/>
</dbReference>
<gene>
    <name evidence="7" type="primary">rhlB</name>
    <name evidence="12" type="ORF">ACJHVH_03840</name>
</gene>
<evidence type="ECO:0000313" key="13">
    <source>
        <dbReference type="Proteomes" id="UP001624684"/>
    </source>
</evidence>
<dbReference type="InterPro" id="IPR014014">
    <property type="entry name" value="RNA_helicase_DEAD_Q_motif"/>
</dbReference>
<dbReference type="PROSITE" id="PS51194">
    <property type="entry name" value="HELICASE_CTER"/>
    <property type="match status" value="1"/>
</dbReference>
<dbReference type="InterPro" id="IPR011545">
    <property type="entry name" value="DEAD/DEAH_box_helicase_dom"/>
</dbReference>
<dbReference type="Pfam" id="PF00270">
    <property type="entry name" value="DEAD"/>
    <property type="match status" value="1"/>
</dbReference>
<dbReference type="CDD" id="cd18787">
    <property type="entry name" value="SF2_C_DEAD"/>
    <property type="match status" value="1"/>
</dbReference>
<comment type="subunit">
    <text evidence="7">Component of the RNA degradosome, which is a multiprotein complex involved in RNA processing and mRNA degradation.</text>
</comment>
<evidence type="ECO:0000256" key="3">
    <source>
        <dbReference type="ARBA" id="ARBA00022801"/>
    </source>
</evidence>
<dbReference type="RefSeq" id="WP_407068833.1">
    <property type="nucleotide sequence ID" value="NZ_JBJJXE010000004.1"/>
</dbReference>
<evidence type="ECO:0000256" key="7">
    <source>
        <dbReference type="HAMAP-Rule" id="MF_00661"/>
    </source>
</evidence>
<dbReference type="GO" id="GO:0004386">
    <property type="term" value="F:helicase activity"/>
    <property type="evidence" value="ECO:0007669"/>
    <property type="project" value="UniProtKB-KW"/>
</dbReference>
<dbReference type="PROSITE" id="PS00039">
    <property type="entry name" value="DEAD_ATP_HELICASE"/>
    <property type="match status" value="1"/>
</dbReference>
<keyword evidence="3 7" id="KW-0378">Hydrolase</keyword>
<dbReference type="SMART" id="SM00487">
    <property type="entry name" value="DEXDc"/>
    <property type="match status" value="1"/>
</dbReference>
<dbReference type="EC" id="3.6.4.13" evidence="7"/>
<comment type="function">
    <text evidence="7">DEAD-box RNA helicase involved in RNA degradation. Has RNA-dependent ATPase activity and unwinds double-stranded RNA.</text>
</comment>
<dbReference type="InterPro" id="IPR000629">
    <property type="entry name" value="RNA-helicase_DEAD-box_CS"/>
</dbReference>
<dbReference type="GO" id="GO:0016787">
    <property type="term" value="F:hydrolase activity"/>
    <property type="evidence" value="ECO:0007669"/>
    <property type="project" value="UniProtKB-KW"/>
</dbReference>
<evidence type="ECO:0000256" key="1">
    <source>
        <dbReference type="ARBA" id="ARBA00022490"/>
    </source>
</evidence>
<evidence type="ECO:0000256" key="6">
    <source>
        <dbReference type="ARBA" id="ARBA00022884"/>
    </source>
</evidence>
<dbReference type="Proteomes" id="UP001624684">
    <property type="component" value="Unassembled WGS sequence"/>
</dbReference>
<comment type="similarity">
    <text evidence="7">Belongs to the DEAD box helicase family. RhlB subfamily.</text>
</comment>
<dbReference type="Pfam" id="PF00271">
    <property type="entry name" value="Helicase_C"/>
    <property type="match status" value="1"/>
</dbReference>
<keyword evidence="6 7" id="KW-0694">RNA-binding</keyword>
<dbReference type="PROSITE" id="PS51195">
    <property type="entry name" value="Q_MOTIF"/>
    <property type="match status" value="1"/>
</dbReference>
<evidence type="ECO:0000256" key="4">
    <source>
        <dbReference type="ARBA" id="ARBA00022806"/>
    </source>
</evidence>
<dbReference type="InterPro" id="IPR050079">
    <property type="entry name" value="DEAD_box_RNA_helicase"/>
</dbReference>
<organism evidence="12 13">
    <name type="scientific">Moraxella oculi</name>
    <dbReference type="NCBI Taxonomy" id="2940516"/>
    <lineage>
        <taxon>Bacteria</taxon>
        <taxon>Pseudomonadati</taxon>
        <taxon>Pseudomonadota</taxon>
        <taxon>Gammaproteobacteria</taxon>
        <taxon>Moraxellales</taxon>
        <taxon>Moraxellaceae</taxon>
        <taxon>Moraxella</taxon>
    </lineage>
</organism>
<sequence>MSSNTLTPNHESGAFEYFTDLPLSDQILKSVRALNFEKLTPIQSQILPHTLANQDAIGQAQTGTGKTATFLITIIESLLKRPFTKDEKRFLGEPRALILAPTRELAQQIFSDCRELTRFGNFYNLCITGGVDFEKQAKQLERRPLDILIGTPGRIIDWVHKGMLFLDRVEVFVLDEADRMLDMGFIPDIKRIVRHLPTNTHRQSLLFSATFNTDVMNLAYRWLYHPTFVEITPESKTNTAIDQQFYLLTEREKMAALREILSDDDVKKTIIFANRKDQVKRLYDNLRRQFEVSMLSGDVSQQKRERYLQRFKDGEVNILVATDVAGRGIHVDDVTHVINFTLPEMPDDYVHRIGRTGRAGHAGISISFVSENDAFNLPALEKHLETQFKLTQFVSQSKGECSPVGKETDQLDFYNDLASK</sequence>
<keyword evidence="4 7" id="KW-0347">Helicase</keyword>
<evidence type="ECO:0000256" key="8">
    <source>
        <dbReference type="PROSITE-ProRule" id="PRU00552"/>
    </source>
</evidence>
<dbReference type="Gene3D" id="3.40.50.300">
    <property type="entry name" value="P-loop containing nucleotide triphosphate hydrolases"/>
    <property type="match status" value="2"/>
</dbReference>
<keyword evidence="13" id="KW-1185">Reference proteome</keyword>
<protein>
    <recommendedName>
        <fullName evidence="7">ATP-dependent RNA helicase RhlB</fullName>
        <ecNumber evidence="7">3.6.4.13</ecNumber>
    </recommendedName>
</protein>
<feature type="domain" description="Helicase C-terminal" evidence="10">
    <location>
        <begin position="240"/>
        <end position="399"/>
    </location>
</feature>
<dbReference type="PROSITE" id="PS51192">
    <property type="entry name" value="HELICASE_ATP_BIND_1"/>
    <property type="match status" value="1"/>
</dbReference>
<evidence type="ECO:0000259" key="11">
    <source>
        <dbReference type="PROSITE" id="PS51195"/>
    </source>
</evidence>
<dbReference type="PANTHER" id="PTHR47959">
    <property type="entry name" value="ATP-DEPENDENT RNA HELICASE RHLE-RELATED"/>
    <property type="match status" value="1"/>
</dbReference>
<proteinExistence type="inferred from homology"/>
<comment type="subcellular location">
    <subcellularLocation>
        <location evidence="7">Cytoplasm</location>
    </subcellularLocation>
</comment>
<dbReference type="SUPFAM" id="SSF52540">
    <property type="entry name" value="P-loop containing nucleoside triphosphate hydrolases"/>
    <property type="match status" value="1"/>
</dbReference>
<accession>A0ABW8U9F2</accession>
<keyword evidence="1 7" id="KW-0963">Cytoplasm</keyword>
<dbReference type="HAMAP" id="MF_00661">
    <property type="entry name" value="DEAD_helicase_RhlB"/>
    <property type="match status" value="1"/>
</dbReference>
<dbReference type="PANTHER" id="PTHR47959:SF10">
    <property type="entry name" value="ATP-DEPENDENT RNA HELICASE RHLB"/>
    <property type="match status" value="1"/>
</dbReference>
<evidence type="ECO:0000259" key="10">
    <source>
        <dbReference type="PROSITE" id="PS51194"/>
    </source>
</evidence>
<feature type="domain" description="Helicase ATP-binding" evidence="9">
    <location>
        <begin position="47"/>
        <end position="229"/>
    </location>
</feature>
<evidence type="ECO:0000313" key="12">
    <source>
        <dbReference type="EMBL" id="MFL1732132.1"/>
    </source>
</evidence>
<comment type="caution">
    <text evidence="12">The sequence shown here is derived from an EMBL/GenBank/DDBJ whole genome shotgun (WGS) entry which is preliminary data.</text>
</comment>
<feature type="domain" description="DEAD-box RNA helicase Q" evidence="11">
    <location>
        <begin position="16"/>
        <end position="44"/>
    </location>
</feature>
<evidence type="ECO:0000256" key="2">
    <source>
        <dbReference type="ARBA" id="ARBA00022741"/>
    </source>
</evidence>
<keyword evidence="2 7" id="KW-0547">Nucleotide-binding</keyword>
<dbReference type="InterPro" id="IPR027417">
    <property type="entry name" value="P-loop_NTPase"/>
</dbReference>
<comment type="catalytic activity">
    <reaction evidence="7">
        <text>ATP + H2O = ADP + phosphate + H(+)</text>
        <dbReference type="Rhea" id="RHEA:13065"/>
        <dbReference type="ChEBI" id="CHEBI:15377"/>
        <dbReference type="ChEBI" id="CHEBI:15378"/>
        <dbReference type="ChEBI" id="CHEBI:30616"/>
        <dbReference type="ChEBI" id="CHEBI:43474"/>
        <dbReference type="ChEBI" id="CHEBI:456216"/>
        <dbReference type="EC" id="3.6.4.13"/>
    </reaction>
</comment>
<reference evidence="12 13" key="1">
    <citation type="submission" date="2024-11" db="EMBL/GenBank/DDBJ databases">
        <title>First Report of Moraxella oculi in Brazil in an Infectious Bovine Keratoconjunctivitis Outbreak.</title>
        <authorList>
            <person name="Carvalho C.V."/>
            <person name="Domingues R."/>
            <person name="Coutinho C."/>
            <person name="Honorio N.T.B.S."/>
            <person name="Faza D.R.L.R."/>
            <person name="Carvalho W.A."/>
            <person name="Machado A.B.F."/>
            <person name="Martins M.F."/>
            <person name="Gaspar E.B."/>
        </authorList>
    </citation>
    <scope>NUCLEOTIDE SEQUENCE [LARGE SCALE GENOMIC DNA]</scope>
    <source>
        <strain evidence="12 13">2117LE</strain>
    </source>
</reference>
<dbReference type="SMART" id="SM00490">
    <property type="entry name" value="HELICc"/>
    <property type="match status" value="1"/>
</dbReference>
<dbReference type="InterPro" id="IPR001650">
    <property type="entry name" value="Helicase_C-like"/>
</dbReference>
<keyword evidence="5 7" id="KW-0067">ATP-binding</keyword>
<dbReference type="InterPro" id="IPR014001">
    <property type="entry name" value="Helicase_ATP-bd"/>
</dbReference>
<dbReference type="InterPro" id="IPR044742">
    <property type="entry name" value="DEAD/DEAH_RhlB"/>
</dbReference>
<name>A0ABW8U9F2_9GAMM</name>